<organism evidence="2 3">
    <name type="scientific">Cymbomonas tetramitiformis</name>
    <dbReference type="NCBI Taxonomy" id="36881"/>
    <lineage>
        <taxon>Eukaryota</taxon>
        <taxon>Viridiplantae</taxon>
        <taxon>Chlorophyta</taxon>
        <taxon>Pyramimonadophyceae</taxon>
        <taxon>Pyramimonadales</taxon>
        <taxon>Pyramimonadaceae</taxon>
        <taxon>Cymbomonas</taxon>
    </lineage>
</organism>
<feature type="compositionally biased region" description="Low complexity" evidence="1">
    <location>
        <begin position="20"/>
        <end position="35"/>
    </location>
</feature>
<feature type="region of interest" description="Disordered" evidence="1">
    <location>
        <begin position="1"/>
        <end position="98"/>
    </location>
</feature>
<gene>
    <name evidence="2" type="ORF">CYMTET_54758</name>
</gene>
<feature type="compositionally biased region" description="Low complexity" evidence="1">
    <location>
        <begin position="66"/>
        <end position="90"/>
    </location>
</feature>
<proteinExistence type="predicted"/>
<dbReference type="EMBL" id="LGRX02035388">
    <property type="protein sequence ID" value="KAK3235017.1"/>
    <property type="molecule type" value="Genomic_DNA"/>
</dbReference>
<keyword evidence="3" id="KW-1185">Reference proteome</keyword>
<feature type="compositionally biased region" description="Basic and acidic residues" evidence="1">
    <location>
        <begin position="51"/>
        <end position="65"/>
    </location>
</feature>
<evidence type="ECO:0000313" key="3">
    <source>
        <dbReference type="Proteomes" id="UP001190700"/>
    </source>
</evidence>
<name>A0AAE0BG40_9CHLO</name>
<dbReference type="Proteomes" id="UP001190700">
    <property type="component" value="Unassembled WGS sequence"/>
</dbReference>
<sequence>MRERGLQVRAEGPPVVRQRGLQAGEGPPGAAEGLQVRQRGPARGETQVPQRPRDAAEGLQVRERPPGAGERPPDAGRGASPGAAEGPPGACRGLQGSR</sequence>
<reference evidence="2 3" key="1">
    <citation type="journal article" date="2015" name="Genome Biol. Evol.">
        <title>Comparative Genomics of a Bacterivorous Green Alga Reveals Evolutionary Causalities and Consequences of Phago-Mixotrophic Mode of Nutrition.</title>
        <authorList>
            <person name="Burns J.A."/>
            <person name="Paasch A."/>
            <person name="Narechania A."/>
            <person name="Kim E."/>
        </authorList>
    </citation>
    <scope>NUCLEOTIDE SEQUENCE [LARGE SCALE GENOMIC DNA]</scope>
    <source>
        <strain evidence="2 3">PLY_AMNH</strain>
    </source>
</reference>
<evidence type="ECO:0000313" key="2">
    <source>
        <dbReference type="EMBL" id="KAK3235017.1"/>
    </source>
</evidence>
<dbReference type="AlphaFoldDB" id="A0AAE0BG40"/>
<evidence type="ECO:0000256" key="1">
    <source>
        <dbReference type="SAM" id="MobiDB-lite"/>
    </source>
</evidence>
<comment type="caution">
    <text evidence="2">The sequence shown here is derived from an EMBL/GenBank/DDBJ whole genome shotgun (WGS) entry which is preliminary data.</text>
</comment>
<accession>A0AAE0BG40</accession>
<protein>
    <submittedName>
        <fullName evidence="2">Uncharacterized protein</fullName>
    </submittedName>
</protein>